<evidence type="ECO:0000256" key="2">
    <source>
        <dbReference type="ARBA" id="ARBA00022475"/>
    </source>
</evidence>
<evidence type="ECO:0000256" key="3">
    <source>
        <dbReference type="ARBA" id="ARBA00022692"/>
    </source>
</evidence>
<name>A0A9W6HSF2_9MICO</name>
<dbReference type="AlphaFoldDB" id="A0A9W6HSF2"/>
<evidence type="ECO:0000256" key="1">
    <source>
        <dbReference type="ARBA" id="ARBA00004651"/>
    </source>
</evidence>
<dbReference type="Proteomes" id="UP001142325">
    <property type="component" value="Unassembled WGS sequence"/>
</dbReference>
<dbReference type="Gene3D" id="3.40.630.30">
    <property type="match status" value="1"/>
</dbReference>
<feature type="transmembrane region" description="Helical" evidence="7">
    <location>
        <begin position="57"/>
        <end position="82"/>
    </location>
</feature>
<dbReference type="InterPro" id="IPR016181">
    <property type="entry name" value="Acyl_CoA_acyltransferase"/>
</dbReference>
<dbReference type="GO" id="GO:0005886">
    <property type="term" value="C:plasma membrane"/>
    <property type="evidence" value="ECO:0007669"/>
    <property type="project" value="UniProtKB-SubCell"/>
</dbReference>
<comment type="subcellular location">
    <subcellularLocation>
        <location evidence="1">Cell membrane</location>
        <topology evidence="1">Multi-pass membrane protein</topology>
    </subcellularLocation>
</comment>
<dbReference type="Pfam" id="PF00583">
    <property type="entry name" value="Acetyltransf_1"/>
    <property type="match status" value="1"/>
</dbReference>
<feature type="transmembrane region" description="Helical" evidence="7">
    <location>
        <begin position="130"/>
        <end position="160"/>
    </location>
</feature>
<comment type="caution">
    <text evidence="9">The sequence shown here is derived from an EMBL/GenBank/DDBJ whole genome shotgun (WGS) entry which is preliminary data.</text>
</comment>
<keyword evidence="6 7" id="KW-0472">Membrane</keyword>
<evidence type="ECO:0000256" key="5">
    <source>
        <dbReference type="ARBA" id="ARBA00022989"/>
    </source>
</evidence>
<dbReference type="InterPro" id="IPR036938">
    <property type="entry name" value="PAP2/HPO_sf"/>
</dbReference>
<accession>A0A9W6HSF2</accession>
<proteinExistence type="predicted"/>
<reference evidence="9" key="2">
    <citation type="submission" date="2023-01" db="EMBL/GenBank/DDBJ databases">
        <authorList>
            <person name="Sun Q."/>
            <person name="Evtushenko L."/>
        </authorList>
    </citation>
    <scope>NUCLEOTIDE SEQUENCE</scope>
    <source>
        <strain evidence="9">VKM Ac-1958</strain>
    </source>
</reference>
<dbReference type="Pfam" id="PF01569">
    <property type="entry name" value="PAP2"/>
    <property type="match status" value="1"/>
</dbReference>
<keyword evidence="10" id="KW-1185">Reference proteome</keyword>
<keyword evidence="3 7" id="KW-0812">Transmembrane</keyword>
<dbReference type="GO" id="GO:0016787">
    <property type="term" value="F:hydrolase activity"/>
    <property type="evidence" value="ECO:0007669"/>
    <property type="project" value="UniProtKB-KW"/>
</dbReference>
<keyword evidence="2" id="KW-1003">Cell membrane</keyword>
<keyword evidence="4" id="KW-0378">Hydrolase</keyword>
<dbReference type="SUPFAM" id="SSF55729">
    <property type="entry name" value="Acyl-CoA N-acyltransferases (Nat)"/>
    <property type="match status" value="1"/>
</dbReference>
<dbReference type="SUPFAM" id="SSF48317">
    <property type="entry name" value="Acid phosphatase/Vanadium-dependent haloperoxidase"/>
    <property type="match status" value="1"/>
</dbReference>
<dbReference type="PANTHER" id="PTHR14969">
    <property type="entry name" value="SPHINGOSINE-1-PHOSPHATE PHOSPHOHYDROLASE"/>
    <property type="match status" value="1"/>
</dbReference>
<evidence type="ECO:0000259" key="8">
    <source>
        <dbReference type="PROSITE" id="PS51186"/>
    </source>
</evidence>
<dbReference type="EMBL" id="BSET01000001">
    <property type="protein sequence ID" value="GLK01668.1"/>
    <property type="molecule type" value="Genomic_DNA"/>
</dbReference>
<dbReference type="GO" id="GO:0016747">
    <property type="term" value="F:acyltransferase activity, transferring groups other than amino-acyl groups"/>
    <property type="evidence" value="ECO:0007669"/>
    <property type="project" value="InterPro"/>
</dbReference>
<feature type="transmembrane region" description="Helical" evidence="7">
    <location>
        <begin position="89"/>
        <end position="110"/>
    </location>
</feature>
<feature type="transmembrane region" description="Helical" evidence="7">
    <location>
        <begin position="172"/>
        <end position="198"/>
    </location>
</feature>
<evidence type="ECO:0000256" key="7">
    <source>
        <dbReference type="SAM" id="Phobius"/>
    </source>
</evidence>
<dbReference type="InterPro" id="IPR000182">
    <property type="entry name" value="GNAT_dom"/>
</dbReference>
<organism evidence="9 10">
    <name type="scientific">Microbacterium keratanolyticum</name>
    <dbReference type="NCBI Taxonomy" id="67574"/>
    <lineage>
        <taxon>Bacteria</taxon>
        <taxon>Bacillati</taxon>
        <taxon>Actinomycetota</taxon>
        <taxon>Actinomycetes</taxon>
        <taxon>Micrococcales</taxon>
        <taxon>Microbacteriaceae</taxon>
        <taxon>Microbacterium</taxon>
    </lineage>
</organism>
<dbReference type="SMART" id="SM00014">
    <property type="entry name" value="acidPPc"/>
    <property type="match status" value="1"/>
</dbReference>
<dbReference type="InterPro" id="IPR000326">
    <property type="entry name" value="PAP2/HPO"/>
</dbReference>
<evidence type="ECO:0000313" key="10">
    <source>
        <dbReference type="Proteomes" id="UP001142325"/>
    </source>
</evidence>
<protein>
    <recommendedName>
        <fullName evidence="8">N-acetyltransferase domain-containing protein</fullName>
    </recommendedName>
</protein>
<evidence type="ECO:0000256" key="4">
    <source>
        <dbReference type="ARBA" id="ARBA00022801"/>
    </source>
</evidence>
<dbReference type="Gene3D" id="1.20.144.10">
    <property type="entry name" value="Phosphatidic acid phosphatase type 2/haloperoxidase"/>
    <property type="match status" value="2"/>
</dbReference>
<evidence type="ECO:0000256" key="6">
    <source>
        <dbReference type="ARBA" id="ARBA00023136"/>
    </source>
</evidence>
<dbReference type="PANTHER" id="PTHR14969:SF62">
    <property type="entry name" value="DECAPRENYLPHOSPHORYL-5-PHOSPHORIBOSE PHOSPHATASE RV3807C-RELATED"/>
    <property type="match status" value="1"/>
</dbReference>
<dbReference type="PROSITE" id="PS51186">
    <property type="entry name" value="GNAT"/>
    <property type="match status" value="1"/>
</dbReference>
<dbReference type="CDD" id="cd04301">
    <property type="entry name" value="NAT_SF"/>
    <property type="match status" value="1"/>
</dbReference>
<gene>
    <name evidence="9" type="ORF">GCM10017596_13830</name>
</gene>
<reference evidence="9" key="1">
    <citation type="journal article" date="2014" name="Int. J. Syst. Evol. Microbiol.">
        <title>Complete genome sequence of Corynebacterium casei LMG S-19264T (=DSM 44701T), isolated from a smear-ripened cheese.</title>
        <authorList>
            <consortium name="US DOE Joint Genome Institute (JGI-PGF)"/>
            <person name="Walter F."/>
            <person name="Albersmeier A."/>
            <person name="Kalinowski J."/>
            <person name="Ruckert C."/>
        </authorList>
    </citation>
    <scope>NUCLEOTIDE SEQUENCE</scope>
    <source>
        <strain evidence="9">VKM Ac-1958</strain>
    </source>
</reference>
<evidence type="ECO:0000313" key="9">
    <source>
        <dbReference type="EMBL" id="GLK01668.1"/>
    </source>
</evidence>
<keyword evidence="5 7" id="KW-1133">Transmembrane helix</keyword>
<dbReference type="CDD" id="cd03392">
    <property type="entry name" value="PAP2_like_2"/>
    <property type="match status" value="1"/>
</dbReference>
<dbReference type="RefSeq" id="WP_307818798.1">
    <property type="nucleotide sequence ID" value="NZ_BAAAUM010000001.1"/>
</dbReference>
<feature type="domain" description="N-acetyltransferase" evidence="8">
    <location>
        <begin position="225"/>
        <end position="422"/>
    </location>
</feature>
<sequence length="422" mass="45199">MTRCLALSLAAGAAAAALLLGLLVVLLPTAGIAAIDQGWNQLMGGLRQPWLLSFAHAMNIIGGGWVAVFLVPLTMAALLWALRGWRTAVFALISFAASALLVQVLKHLFARARPDDMLVSSDFGSFPSGHAANAATVAMVLWIVFPRVWAVIAGVAWVVLMALSRTLLSVHWLSDTIAGTLLGAGAALLVAVGCASWVRLAAFDTLARSSVDSSLPSTSQEFSVPRIRPYQPADRDALYEVCVRTADAGGDATGIFTDDALWGDIFAVPYAERHPDLSWVVESEDGRVIGYLVATDDTNAFESWFRDEWWPTKAAQYPLSGEAEPTRQDRIISYAAGRAPGKEPNAGEYPAHLHIDLLPETQGHGLGRTLMQTLFAELERRGVPALHLGMDPANIGAAAFYTKLGFEPLPAPEGAMTLGIRF</sequence>